<dbReference type="Gene3D" id="3.30.420.480">
    <property type="entry name" value="Domain of unknown function (DUF4445)"/>
    <property type="match status" value="1"/>
</dbReference>
<evidence type="ECO:0000259" key="1">
    <source>
        <dbReference type="Pfam" id="PF14574"/>
    </source>
</evidence>
<evidence type="ECO:0008006" key="4">
    <source>
        <dbReference type="Google" id="ProtNLM"/>
    </source>
</evidence>
<protein>
    <recommendedName>
        <fullName evidence="4">RACo middle region domain-containing protein</fullName>
    </recommendedName>
</protein>
<dbReference type="Pfam" id="PF14574">
    <property type="entry name" value="RACo_C_ter"/>
    <property type="match status" value="1"/>
</dbReference>
<reference evidence="3" key="1">
    <citation type="journal article" date="2014" name="Front. Microbiol.">
        <title>High frequency of phylogenetically diverse reductive dehalogenase-homologous genes in deep subseafloor sedimentary metagenomes.</title>
        <authorList>
            <person name="Kawai M."/>
            <person name="Futagami T."/>
            <person name="Toyoda A."/>
            <person name="Takaki Y."/>
            <person name="Nishi S."/>
            <person name="Hori S."/>
            <person name="Arai W."/>
            <person name="Tsubouchi T."/>
            <person name="Morono Y."/>
            <person name="Uchiyama I."/>
            <person name="Ito T."/>
            <person name="Fujiyama A."/>
            <person name="Inagaki F."/>
            <person name="Takami H."/>
        </authorList>
    </citation>
    <scope>NUCLEOTIDE SEQUENCE</scope>
    <source>
        <strain evidence="3">Expedition CK06-06</strain>
    </source>
</reference>
<dbReference type="InterPro" id="IPR041414">
    <property type="entry name" value="Raco-like_middle"/>
</dbReference>
<dbReference type="SUPFAM" id="SSF53067">
    <property type="entry name" value="Actin-like ATPase domain"/>
    <property type="match status" value="1"/>
</dbReference>
<dbReference type="InterPro" id="IPR027980">
    <property type="entry name" value="RACo_C"/>
</dbReference>
<dbReference type="EMBL" id="BARV01019240">
    <property type="protein sequence ID" value="GAI28737.1"/>
    <property type="molecule type" value="Genomic_DNA"/>
</dbReference>
<dbReference type="InterPro" id="IPR052911">
    <property type="entry name" value="Corrinoid_activation_enz"/>
</dbReference>
<dbReference type="AlphaFoldDB" id="X1MAR8"/>
<feature type="domain" description="RACo C-terminal" evidence="1">
    <location>
        <begin position="216"/>
        <end position="251"/>
    </location>
</feature>
<name>X1MAR8_9ZZZZ</name>
<sequence>MEVDGKLKFACQEKALAGQEVVLIEGLEGELSQLDNYLSNWRDGGIFCGAERALAIDVGTSNIEIAVLDAVQGMVLGGATAPNRQRVLGADVLTRIISAEREPEVHHRLVRLLRDSINHIAQRALQDAGLRTQDIGAIAVSANTVLAHFLLNQPPTRIRYQPAADYSAVGGEFRSDEMGILGFGDTPTYLLPPISGYVGGDIVAGLVALRVGESEPAVLIDGGTNGEVSAVVDGAVVALATSAGPAFEGGE</sequence>
<gene>
    <name evidence="3" type="ORF">S06H3_32360</name>
</gene>
<accession>X1MAR8</accession>
<dbReference type="PANTHER" id="PTHR42895:SF2">
    <property type="entry name" value="IRON-SULFUR CLUSTER PROTEIN"/>
    <property type="match status" value="1"/>
</dbReference>
<dbReference type="PANTHER" id="PTHR42895">
    <property type="entry name" value="IRON-SULFUR CLUSTER-BINDING PROTEIN-RELATED"/>
    <property type="match status" value="1"/>
</dbReference>
<proteinExistence type="predicted"/>
<dbReference type="Pfam" id="PF17651">
    <property type="entry name" value="Raco_middle"/>
    <property type="match status" value="1"/>
</dbReference>
<evidence type="ECO:0000259" key="2">
    <source>
        <dbReference type="Pfam" id="PF17651"/>
    </source>
</evidence>
<dbReference type="InterPro" id="IPR043129">
    <property type="entry name" value="ATPase_NBD"/>
</dbReference>
<evidence type="ECO:0000313" key="3">
    <source>
        <dbReference type="EMBL" id="GAI28737.1"/>
    </source>
</evidence>
<organism evidence="3">
    <name type="scientific">marine sediment metagenome</name>
    <dbReference type="NCBI Taxonomy" id="412755"/>
    <lineage>
        <taxon>unclassified sequences</taxon>
        <taxon>metagenomes</taxon>
        <taxon>ecological metagenomes</taxon>
    </lineage>
</organism>
<comment type="caution">
    <text evidence="3">The sequence shown here is derived from an EMBL/GenBank/DDBJ whole genome shotgun (WGS) entry which is preliminary data.</text>
</comment>
<dbReference type="InterPro" id="IPR042259">
    <property type="entry name" value="Raco-like_middle_sf"/>
</dbReference>
<feature type="domain" description="RACo-like middle region" evidence="2">
    <location>
        <begin position="53"/>
        <end position="210"/>
    </location>
</feature>
<feature type="non-terminal residue" evidence="3">
    <location>
        <position position="251"/>
    </location>
</feature>